<protein>
    <submittedName>
        <fullName evidence="2">Uncharacterized protein</fullName>
    </submittedName>
</protein>
<name>H6MZ47_GORPV</name>
<feature type="region of interest" description="Disordered" evidence="1">
    <location>
        <begin position="1"/>
        <end position="35"/>
    </location>
</feature>
<evidence type="ECO:0000313" key="3">
    <source>
        <dbReference type="Proteomes" id="UP000009154"/>
    </source>
</evidence>
<accession>H6MZ47</accession>
<sequence length="104" mass="11509">MVEVSRRPRPGIPSAQEVSTLVASAPRHLDHRMGTTERHIPLVEVRAACGEPRDHLSRRWIRTTVHQIPISTTGLEAGSCKDVIVARKPVGTRGLESSTIGWER</sequence>
<dbReference type="KEGG" id="gpo:GPOL_c33710"/>
<evidence type="ECO:0000313" key="2">
    <source>
        <dbReference type="EMBL" id="AFA74383.1"/>
    </source>
</evidence>
<keyword evidence="3" id="KW-1185">Reference proteome</keyword>
<dbReference type="HOGENOM" id="CLU_2246165_0_0_11"/>
<dbReference type="EMBL" id="CP003119">
    <property type="protein sequence ID" value="AFA74383.1"/>
    <property type="molecule type" value="Genomic_DNA"/>
</dbReference>
<proteinExistence type="predicted"/>
<dbReference type="Proteomes" id="UP000009154">
    <property type="component" value="Chromosome"/>
</dbReference>
<organism evidence="2 3">
    <name type="scientific">Gordonia polyisoprenivorans (strain DSM 44266 / VH2)</name>
    <dbReference type="NCBI Taxonomy" id="1112204"/>
    <lineage>
        <taxon>Bacteria</taxon>
        <taxon>Bacillati</taxon>
        <taxon>Actinomycetota</taxon>
        <taxon>Actinomycetes</taxon>
        <taxon>Mycobacteriales</taxon>
        <taxon>Gordoniaceae</taxon>
        <taxon>Gordonia</taxon>
    </lineage>
</organism>
<evidence type="ECO:0000256" key="1">
    <source>
        <dbReference type="SAM" id="MobiDB-lite"/>
    </source>
</evidence>
<gene>
    <name evidence="2" type="ordered locus">GPOL_c33710</name>
</gene>
<dbReference type="AlphaFoldDB" id="H6MZ47"/>
<reference evidence="2 3" key="1">
    <citation type="journal article" date="2012" name="Appl. Environ. Microbiol.">
        <title>Involvement of two latex-clearing proteins during rubber degradation and insights into the subsequent degradation pathway revealed by the genome sequence of Gordonia polyisoprenivorans strain VH2.</title>
        <authorList>
            <person name="Hiessl S."/>
            <person name="Schuldes J."/>
            <person name="Thurmer A."/>
            <person name="Halbsguth T."/>
            <person name="Broker D."/>
            <person name="Angelov A."/>
            <person name="Liebl W."/>
            <person name="Daniel R."/>
            <person name="Steinbuchel A."/>
        </authorList>
    </citation>
    <scope>NUCLEOTIDE SEQUENCE [LARGE SCALE GENOMIC DNA]</scope>
    <source>
        <strain evidence="3">DSM 44266 / VH2</strain>
    </source>
</reference>